<dbReference type="CDD" id="cd22162">
    <property type="entry name" value="F-box_AtSKIP3-like"/>
    <property type="match status" value="1"/>
</dbReference>
<organism evidence="2 3">
    <name type="scientific">Acer saccharum</name>
    <name type="common">Sugar maple</name>
    <dbReference type="NCBI Taxonomy" id="4024"/>
    <lineage>
        <taxon>Eukaryota</taxon>
        <taxon>Viridiplantae</taxon>
        <taxon>Streptophyta</taxon>
        <taxon>Embryophyta</taxon>
        <taxon>Tracheophyta</taxon>
        <taxon>Spermatophyta</taxon>
        <taxon>Magnoliopsida</taxon>
        <taxon>eudicotyledons</taxon>
        <taxon>Gunneridae</taxon>
        <taxon>Pentapetalae</taxon>
        <taxon>rosids</taxon>
        <taxon>malvids</taxon>
        <taxon>Sapindales</taxon>
        <taxon>Sapindaceae</taxon>
        <taxon>Hippocastanoideae</taxon>
        <taxon>Acereae</taxon>
        <taxon>Acer</taxon>
    </lineage>
</organism>
<reference evidence="2" key="1">
    <citation type="journal article" date="2022" name="Plant J.">
        <title>Strategies of tolerance reflected in two North American maple genomes.</title>
        <authorList>
            <person name="McEvoy S.L."/>
            <person name="Sezen U.U."/>
            <person name="Trouern-Trend A."/>
            <person name="McMahon S.M."/>
            <person name="Schaberg P.G."/>
            <person name="Yang J."/>
            <person name="Wegrzyn J.L."/>
            <person name="Swenson N.G."/>
        </authorList>
    </citation>
    <scope>NUCLEOTIDE SEQUENCE</scope>
    <source>
        <strain evidence="2">NS2018</strain>
    </source>
</reference>
<gene>
    <name evidence="2" type="ORF">LWI29_006934</name>
</gene>
<evidence type="ECO:0000313" key="3">
    <source>
        <dbReference type="Proteomes" id="UP001168877"/>
    </source>
</evidence>
<dbReference type="Pfam" id="PF14299">
    <property type="entry name" value="PP2"/>
    <property type="match status" value="1"/>
</dbReference>
<dbReference type="InterPro" id="IPR025886">
    <property type="entry name" value="PP2-like"/>
</dbReference>
<dbReference type="Pfam" id="PF00646">
    <property type="entry name" value="F-box"/>
    <property type="match status" value="1"/>
</dbReference>
<reference evidence="2" key="2">
    <citation type="submission" date="2023-06" db="EMBL/GenBank/DDBJ databases">
        <authorList>
            <person name="Swenson N.G."/>
            <person name="Wegrzyn J.L."/>
            <person name="Mcevoy S.L."/>
        </authorList>
    </citation>
    <scope>NUCLEOTIDE SEQUENCE</scope>
    <source>
        <strain evidence="2">NS2018</strain>
        <tissue evidence="2">Leaf</tissue>
    </source>
</reference>
<dbReference type="InterPro" id="IPR036047">
    <property type="entry name" value="F-box-like_dom_sf"/>
</dbReference>
<dbReference type="Proteomes" id="UP001168877">
    <property type="component" value="Unassembled WGS sequence"/>
</dbReference>
<dbReference type="InterPro" id="IPR001810">
    <property type="entry name" value="F-box_dom"/>
</dbReference>
<dbReference type="EMBL" id="JAUESC010000383">
    <property type="protein sequence ID" value="KAK0584049.1"/>
    <property type="molecule type" value="Genomic_DNA"/>
</dbReference>
<protein>
    <recommendedName>
        <fullName evidence="1">F-box domain-containing protein</fullName>
    </recommendedName>
</protein>
<accession>A0AA39VFV4</accession>
<feature type="domain" description="F-box" evidence="1">
    <location>
        <begin position="69"/>
        <end position="108"/>
    </location>
</feature>
<dbReference type="PANTHER" id="PTHR32278">
    <property type="entry name" value="F-BOX DOMAIN-CONTAINING PROTEIN"/>
    <property type="match status" value="1"/>
</dbReference>
<keyword evidence="3" id="KW-1185">Reference proteome</keyword>
<dbReference type="SUPFAM" id="SSF81383">
    <property type="entry name" value="F-box domain"/>
    <property type="match status" value="1"/>
</dbReference>
<dbReference type="AlphaFoldDB" id="A0AA39VFV4"/>
<dbReference type="PANTHER" id="PTHR32278:SF111">
    <property type="entry name" value="F-BOX PROTEIN PP2-B12-RELATED"/>
    <property type="match status" value="1"/>
</dbReference>
<evidence type="ECO:0000313" key="2">
    <source>
        <dbReference type="EMBL" id="KAK0584049.1"/>
    </source>
</evidence>
<name>A0AA39VFV4_ACESA</name>
<sequence>MGLGMSSVDLRERIFLPRCSLVWWGGLCYGTKNHSWNKSSRVQLPTLPDPFNNNLTSLFSALVVMSGMLALPEGCIAAVISFTTPRDACSLACVSTIFRSAADSDVVWDCFLRPISLPRSASSLSKKELYLRTGHNLIHNDKLSFWFDLPSGKKCYMISPRELNIVDYDPPFLWQWHSIPLAQHYFGIPDGRFPEVLMRFDAARFQISGKISTSLLSPMTTYVVYLVFAEDLLTCADYDPVEVDVGLVGSSNCKNRIVYLHRVHLEGDDDGVFPKKRTDGWLESELGEFFNGDNEEGELLMTINTEMKEHLLVQGIEIRPKKE</sequence>
<comment type="caution">
    <text evidence="2">The sequence shown here is derived from an EMBL/GenBank/DDBJ whole genome shotgun (WGS) entry which is preliminary data.</text>
</comment>
<proteinExistence type="predicted"/>
<evidence type="ECO:0000259" key="1">
    <source>
        <dbReference type="Pfam" id="PF00646"/>
    </source>
</evidence>